<keyword evidence="2" id="KW-0812">Transmembrane</keyword>
<dbReference type="EMBL" id="NOWT01000001">
    <property type="protein sequence ID" value="OYD86106.1"/>
    <property type="molecule type" value="Genomic_DNA"/>
</dbReference>
<evidence type="ECO:0008006" key="5">
    <source>
        <dbReference type="Google" id="ProtNLM"/>
    </source>
</evidence>
<reference evidence="3 4" key="1">
    <citation type="submission" date="2017-07" db="EMBL/GenBank/DDBJ databases">
        <title>Whole genome sequence of Azospirillum brasilense 2A1, a potential biofertilizer strain.</title>
        <authorList>
            <person name="Fontana C.A."/>
            <person name="Toffoli L.M."/>
            <person name="Salazar S.M."/>
            <person name="Puglisi E."/>
            <person name="Pedraza R."/>
            <person name="Bassi D."/>
            <person name="Cocconcelli P.S."/>
        </authorList>
    </citation>
    <scope>NUCLEOTIDE SEQUENCE [LARGE SCALE GENOMIC DNA]</scope>
    <source>
        <strain evidence="3 4">2A1</strain>
    </source>
</reference>
<proteinExistence type="predicted"/>
<dbReference type="InterPro" id="IPR006311">
    <property type="entry name" value="TAT_signal"/>
</dbReference>
<sequence length="192" mass="20725">MSSSDLHNDNGHNDNGHSGRAGVRRRGLLALALLAPAVLATAACGFQPMYGTVGANSIGAAELQQVDIGLIPDRYGQKLRNHLIDRFYADGRPAAPLYRLQTTLTASEQKLSLQKDATATRAQLVVNAPYQLIDAATGKILFQANARSFISYNVLEQQYGALVTVENAYDRAILEISNEITTRVAAELGRKS</sequence>
<dbReference type="AlphaFoldDB" id="A0A235HK25"/>
<gene>
    <name evidence="3" type="ORF">CHT98_00610</name>
</gene>
<evidence type="ECO:0000313" key="3">
    <source>
        <dbReference type="EMBL" id="OYD86106.1"/>
    </source>
</evidence>
<organism evidence="3 4">
    <name type="scientific">Azospirillum brasilense</name>
    <dbReference type="NCBI Taxonomy" id="192"/>
    <lineage>
        <taxon>Bacteria</taxon>
        <taxon>Pseudomonadati</taxon>
        <taxon>Pseudomonadota</taxon>
        <taxon>Alphaproteobacteria</taxon>
        <taxon>Rhodospirillales</taxon>
        <taxon>Azospirillaceae</taxon>
        <taxon>Azospirillum</taxon>
    </lineage>
</organism>
<dbReference type="RefSeq" id="WP_094301375.1">
    <property type="nucleotide sequence ID" value="NZ_NOWT01000001.1"/>
</dbReference>
<protein>
    <recommendedName>
        <fullName evidence="5">LPS-assembly lipoprotein</fullName>
    </recommendedName>
</protein>
<dbReference type="PROSITE" id="PS51318">
    <property type="entry name" value="TAT"/>
    <property type="match status" value="1"/>
</dbReference>
<feature type="region of interest" description="Disordered" evidence="1">
    <location>
        <begin position="1"/>
        <end position="21"/>
    </location>
</feature>
<dbReference type="GO" id="GO:0019867">
    <property type="term" value="C:outer membrane"/>
    <property type="evidence" value="ECO:0007669"/>
    <property type="project" value="InterPro"/>
</dbReference>
<evidence type="ECO:0000256" key="1">
    <source>
        <dbReference type="SAM" id="MobiDB-lite"/>
    </source>
</evidence>
<dbReference type="InterPro" id="IPR007485">
    <property type="entry name" value="LPS_assembly_LptE"/>
</dbReference>
<feature type="transmembrane region" description="Helical" evidence="2">
    <location>
        <begin position="28"/>
        <end position="50"/>
    </location>
</feature>
<comment type="caution">
    <text evidence="3">The sequence shown here is derived from an EMBL/GenBank/DDBJ whole genome shotgun (WGS) entry which is preliminary data.</text>
</comment>
<keyword evidence="2" id="KW-0472">Membrane</keyword>
<dbReference type="Gene3D" id="3.30.160.150">
    <property type="entry name" value="Lipoprotein like domain"/>
    <property type="match status" value="1"/>
</dbReference>
<feature type="compositionally biased region" description="Basic and acidic residues" evidence="1">
    <location>
        <begin position="1"/>
        <end position="17"/>
    </location>
</feature>
<accession>A0A235HK25</accession>
<keyword evidence="2" id="KW-1133">Transmembrane helix</keyword>
<dbReference type="GO" id="GO:0043165">
    <property type="term" value="P:Gram-negative-bacterium-type cell outer membrane assembly"/>
    <property type="evidence" value="ECO:0007669"/>
    <property type="project" value="InterPro"/>
</dbReference>
<name>A0A235HK25_AZOBR</name>
<evidence type="ECO:0000313" key="4">
    <source>
        <dbReference type="Proteomes" id="UP000215367"/>
    </source>
</evidence>
<dbReference type="Proteomes" id="UP000215367">
    <property type="component" value="Unassembled WGS sequence"/>
</dbReference>
<dbReference type="Pfam" id="PF04390">
    <property type="entry name" value="LptE"/>
    <property type="match status" value="1"/>
</dbReference>
<evidence type="ECO:0000256" key="2">
    <source>
        <dbReference type="SAM" id="Phobius"/>
    </source>
</evidence>